<dbReference type="HOGENOM" id="CLU_3320113_0_0_1"/>
<protein>
    <submittedName>
        <fullName evidence="1">Uncharacterized protein</fullName>
    </submittedName>
</protein>
<dbReference type="Proteomes" id="UP000030676">
    <property type="component" value="Unassembled WGS sequence"/>
</dbReference>
<reference evidence="1" key="1">
    <citation type="submission" date="2011-11" db="EMBL/GenBank/DDBJ databases">
        <title>The Genome Sequence of Fusarium oxysporum PHW808.</title>
        <authorList>
            <consortium name="The Broad Institute Genome Sequencing Platform"/>
            <person name="Ma L.-J."/>
            <person name="Gale L.R."/>
            <person name="Schwartz D.C."/>
            <person name="Zhou S."/>
            <person name="Corby-Kistler H."/>
            <person name="Young S.K."/>
            <person name="Zeng Q."/>
            <person name="Gargeya S."/>
            <person name="Fitzgerald M."/>
            <person name="Haas B."/>
            <person name="Abouelleil A."/>
            <person name="Alvarado L."/>
            <person name="Arachchi H.M."/>
            <person name="Berlin A."/>
            <person name="Brown A."/>
            <person name="Chapman S.B."/>
            <person name="Chen Z."/>
            <person name="Dunbar C."/>
            <person name="Freedman E."/>
            <person name="Gearin G."/>
            <person name="Goldberg J."/>
            <person name="Griggs A."/>
            <person name="Gujja S."/>
            <person name="Heiman D."/>
            <person name="Howarth C."/>
            <person name="Larson L."/>
            <person name="Lui A."/>
            <person name="MacDonald P.J.P."/>
            <person name="Montmayeur A."/>
            <person name="Murphy C."/>
            <person name="Neiman D."/>
            <person name="Pearson M."/>
            <person name="Priest M."/>
            <person name="Roberts A."/>
            <person name="Saif S."/>
            <person name="Shea T."/>
            <person name="Shenoy N."/>
            <person name="Sisk P."/>
            <person name="Stolte C."/>
            <person name="Sykes S."/>
            <person name="Wortman J."/>
            <person name="Nusbaum C."/>
            <person name="Birren B."/>
        </authorList>
    </citation>
    <scope>NUCLEOTIDE SEQUENCE [LARGE SCALE GENOMIC DNA]</scope>
    <source>
        <strain evidence="1">54008</strain>
    </source>
</reference>
<reference evidence="1" key="2">
    <citation type="submission" date="2014-03" db="EMBL/GenBank/DDBJ databases">
        <title>The Genome Annotation of Fusarium oxysporum PHW808.</title>
        <authorList>
            <consortium name="The Broad Institute Genomics Platform"/>
            <person name="Ma L.-J."/>
            <person name="Corby-Kistler H."/>
            <person name="Broz K."/>
            <person name="Gale L.R."/>
            <person name="Jonkers W."/>
            <person name="O'Donnell K."/>
            <person name="Ploetz R."/>
            <person name="Steinberg C."/>
            <person name="Schwartz D.C."/>
            <person name="VanEtten H."/>
            <person name="Zhou S."/>
            <person name="Young S.K."/>
            <person name="Zeng Q."/>
            <person name="Gargeya S."/>
            <person name="Fitzgerald M."/>
            <person name="Abouelleil A."/>
            <person name="Alvarado L."/>
            <person name="Chapman S.B."/>
            <person name="Gainer-Dewar J."/>
            <person name="Goldberg J."/>
            <person name="Griggs A."/>
            <person name="Gujja S."/>
            <person name="Hansen M."/>
            <person name="Howarth C."/>
            <person name="Imamovic A."/>
            <person name="Ireland A."/>
            <person name="Larimer J."/>
            <person name="McCowan C."/>
            <person name="Murphy C."/>
            <person name="Pearson M."/>
            <person name="Poon T.W."/>
            <person name="Priest M."/>
            <person name="Roberts A."/>
            <person name="Saif S."/>
            <person name="Shea T."/>
            <person name="Sykes S."/>
            <person name="Wortman J."/>
            <person name="Nusbaum C."/>
            <person name="Birren B."/>
        </authorList>
    </citation>
    <scope>NUCLEOTIDE SEQUENCE</scope>
    <source>
        <strain evidence="1">54008</strain>
    </source>
</reference>
<evidence type="ECO:0000313" key="1">
    <source>
        <dbReference type="EMBL" id="EXL65047.1"/>
    </source>
</evidence>
<dbReference type="EMBL" id="KK033769">
    <property type="protein sequence ID" value="EXL65047.1"/>
    <property type="molecule type" value="Genomic_DNA"/>
</dbReference>
<gene>
    <name evidence="1" type="ORF">FOPG_18711</name>
</gene>
<proteinExistence type="predicted"/>
<accession>X0GN31</accession>
<organism evidence="1">
    <name type="scientific">Fusarium oxysporum f. sp. conglutinans race 2 54008</name>
    <dbReference type="NCBI Taxonomy" id="1089457"/>
    <lineage>
        <taxon>Eukaryota</taxon>
        <taxon>Fungi</taxon>
        <taxon>Dikarya</taxon>
        <taxon>Ascomycota</taxon>
        <taxon>Pezizomycotina</taxon>
        <taxon>Sordariomycetes</taxon>
        <taxon>Hypocreomycetidae</taxon>
        <taxon>Hypocreales</taxon>
        <taxon>Nectriaceae</taxon>
        <taxon>Fusarium</taxon>
        <taxon>Fusarium oxysporum species complex</taxon>
    </lineage>
</organism>
<name>X0GN31_FUSOX</name>
<dbReference type="AlphaFoldDB" id="X0GN31"/>
<sequence>MVTRQRIKEYLRGRPHHLNGSEIKKVQEWASQLELISDN</sequence>